<evidence type="ECO:0000259" key="2">
    <source>
        <dbReference type="PROSITE" id="PS50030"/>
    </source>
</evidence>
<dbReference type="SUPFAM" id="SSF46934">
    <property type="entry name" value="UBA-like"/>
    <property type="match status" value="1"/>
</dbReference>
<feature type="domain" description="UBA" evidence="2">
    <location>
        <begin position="52"/>
        <end position="93"/>
    </location>
</feature>
<sequence length="242" mass="26869">MTDTEALNIEEKRADLDSSPATIDVTPIDHTKSDPSFLLTEKETVVEKTDLTDNDEILARLIQMGFDFTAAELAVRKTKDGGFNAALQFVIKQQNGVVDNKHSEKDEKDPNQATFILKSTPTSRQPFRPKHQHPSLMVQPKKGILKPPSQPTNRPLWKRDWLSTINTRIQNAAAASSTNTSTSSFFASALKKLNNVATVQEQARPDKSESVSLQQRYNSSSSSLDALDSDDQKRLSSASLKR</sequence>
<proteinExistence type="predicted"/>
<dbReference type="PROSITE" id="PS50030">
    <property type="entry name" value="UBA"/>
    <property type="match status" value="1"/>
</dbReference>
<organism evidence="3 4">
    <name type="scientific">Paraglomus occultum</name>
    <dbReference type="NCBI Taxonomy" id="144539"/>
    <lineage>
        <taxon>Eukaryota</taxon>
        <taxon>Fungi</taxon>
        <taxon>Fungi incertae sedis</taxon>
        <taxon>Mucoromycota</taxon>
        <taxon>Glomeromycotina</taxon>
        <taxon>Glomeromycetes</taxon>
        <taxon>Paraglomerales</taxon>
        <taxon>Paraglomeraceae</taxon>
        <taxon>Paraglomus</taxon>
    </lineage>
</organism>
<evidence type="ECO:0000256" key="1">
    <source>
        <dbReference type="SAM" id="MobiDB-lite"/>
    </source>
</evidence>
<dbReference type="AlphaFoldDB" id="A0A9N9F7F5"/>
<name>A0A9N9F7F5_9GLOM</name>
<evidence type="ECO:0000313" key="4">
    <source>
        <dbReference type="Proteomes" id="UP000789572"/>
    </source>
</evidence>
<feature type="region of interest" description="Disordered" evidence="1">
    <location>
        <begin position="119"/>
        <end position="156"/>
    </location>
</feature>
<protein>
    <submittedName>
        <fullName evidence="3">5327_t:CDS:1</fullName>
    </submittedName>
</protein>
<feature type="region of interest" description="Disordered" evidence="1">
    <location>
        <begin position="200"/>
        <end position="242"/>
    </location>
</feature>
<gene>
    <name evidence="3" type="ORF">POCULU_LOCUS3262</name>
</gene>
<comment type="caution">
    <text evidence="3">The sequence shown here is derived from an EMBL/GenBank/DDBJ whole genome shotgun (WGS) entry which is preliminary data.</text>
</comment>
<dbReference type="Proteomes" id="UP000789572">
    <property type="component" value="Unassembled WGS sequence"/>
</dbReference>
<reference evidence="3" key="1">
    <citation type="submission" date="2021-06" db="EMBL/GenBank/DDBJ databases">
        <authorList>
            <person name="Kallberg Y."/>
            <person name="Tangrot J."/>
            <person name="Rosling A."/>
        </authorList>
    </citation>
    <scope>NUCLEOTIDE SEQUENCE</scope>
    <source>
        <strain evidence="3">IA702</strain>
    </source>
</reference>
<feature type="region of interest" description="Disordered" evidence="1">
    <location>
        <begin position="1"/>
        <end position="28"/>
    </location>
</feature>
<dbReference type="EMBL" id="CAJVPJ010000348">
    <property type="protein sequence ID" value="CAG8514809.1"/>
    <property type="molecule type" value="Genomic_DNA"/>
</dbReference>
<keyword evidence="4" id="KW-1185">Reference proteome</keyword>
<dbReference type="InterPro" id="IPR009060">
    <property type="entry name" value="UBA-like_sf"/>
</dbReference>
<evidence type="ECO:0000313" key="3">
    <source>
        <dbReference type="EMBL" id="CAG8514809.1"/>
    </source>
</evidence>
<accession>A0A9N9F7F5</accession>
<feature type="non-terminal residue" evidence="3">
    <location>
        <position position="242"/>
    </location>
</feature>
<dbReference type="InterPro" id="IPR015940">
    <property type="entry name" value="UBA"/>
</dbReference>